<keyword evidence="1" id="KW-0472">Membrane</keyword>
<keyword evidence="1" id="KW-1133">Transmembrane helix</keyword>
<reference evidence="2 3" key="1">
    <citation type="submission" date="2021-06" db="EMBL/GenBank/DDBJ databases">
        <title>Caerostris darwini draft genome.</title>
        <authorList>
            <person name="Kono N."/>
            <person name="Arakawa K."/>
        </authorList>
    </citation>
    <scope>NUCLEOTIDE SEQUENCE [LARGE SCALE GENOMIC DNA]</scope>
</reference>
<organism evidence="2 3">
    <name type="scientific">Caerostris darwini</name>
    <dbReference type="NCBI Taxonomy" id="1538125"/>
    <lineage>
        <taxon>Eukaryota</taxon>
        <taxon>Metazoa</taxon>
        <taxon>Ecdysozoa</taxon>
        <taxon>Arthropoda</taxon>
        <taxon>Chelicerata</taxon>
        <taxon>Arachnida</taxon>
        <taxon>Araneae</taxon>
        <taxon>Araneomorphae</taxon>
        <taxon>Entelegynae</taxon>
        <taxon>Araneoidea</taxon>
        <taxon>Araneidae</taxon>
        <taxon>Caerostris</taxon>
    </lineage>
</organism>
<proteinExistence type="predicted"/>
<comment type="caution">
    <text evidence="2">The sequence shown here is derived from an EMBL/GenBank/DDBJ whole genome shotgun (WGS) entry which is preliminary data.</text>
</comment>
<accession>A0AAV4UL17</accession>
<keyword evidence="3" id="KW-1185">Reference proteome</keyword>
<name>A0AAV4UL17_9ARAC</name>
<evidence type="ECO:0000313" key="2">
    <source>
        <dbReference type="EMBL" id="GIY58279.1"/>
    </source>
</evidence>
<keyword evidence="1" id="KW-0812">Transmembrane</keyword>
<gene>
    <name evidence="2" type="ORF">CDAR_294591</name>
</gene>
<protein>
    <submittedName>
        <fullName evidence="2">Uncharacterized protein</fullName>
    </submittedName>
</protein>
<evidence type="ECO:0000256" key="1">
    <source>
        <dbReference type="SAM" id="Phobius"/>
    </source>
</evidence>
<sequence length="304" mass="35085">MQRKTPLPLTCLRMCGGGFHDCGFPQLRSPASHRGARSLDAFARRSVAVLRETSAAIGIVRSEFPKTTEDAFLRPNLHPPAPEQIRRSVGIERITELFTNGALRLGATLRSTGRYISLPHFIRDFCELHQKRLRYIYCIFYLLFFCLTQSGFPFRLRADFLCCSSFQDPPPHLRDFLLEAPAPSPYCEHEKRVFVEGADVCFTERGELHSNRKKIPPDECDLRPPRRLRSERTLLFVGGEGLHFINRPPPLLNLPESNLSLPRESFFAPILFLRQHKERCQKRTVGNKITRKSIFCCMKYFIYL</sequence>
<dbReference type="AlphaFoldDB" id="A0AAV4UL17"/>
<dbReference type="Proteomes" id="UP001054837">
    <property type="component" value="Unassembled WGS sequence"/>
</dbReference>
<feature type="transmembrane region" description="Helical" evidence="1">
    <location>
        <begin position="135"/>
        <end position="154"/>
    </location>
</feature>
<dbReference type="EMBL" id="BPLQ01011490">
    <property type="protein sequence ID" value="GIY58279.1"/>
    <property type="molecule type" value="Genomic_DNA"/>
</dbReference>
<evidence type="ECO:0000313" key="3">
    <source>
        <dbReference type="Proteomes" id="UP001054837"/>
    </source>
</evidence>